<keyword evidence="6" id="KW-1185">Reference proteome</keyword>
<comment type="catalytic activity">
    <reaction evidence="3">
        <text>6-(2-amino-2-carboxyethyl)-7,8-dioxo-1,2,3,4,7,8-hexahydroquinoline-2,4-dicarboxylate + 3 O2 = pyrroloquinoline quinone + 2 H2O2 + 2 H2O + H(+)</text>
        <dbReference type="Rhea" id="RHEA:10692"/>
        <dbReference type="ChEBI" id="CHEBI:15377"/>
        <dbReference type="ChEBI" id="CHEBI:15378"/>
        <dbReference type="ChEBI" id="CHEBI:15379"/>
        <dbReference type="ChEBI" id="CHEBI:16240"/>
        <dbReference type="ChEBI" id="CHEBI:58442"/>
        <dbReference type="ChEBI" id="CHEBI:58778"/>
        <dbReference type="EC" id="1.3.3.11"/>
    </reaction>
</comment>
<dbReference type="NCBIfam" id="TIGR02111">
    <property type="entry name" value="PQQ_syn_pqqC"/>
    <property type="match status" value="1"/>
</dbReference>
<dbReference type="Proteomes" id="UP000381693">
    <property type="component" value="Unassembled WGS sequence"/>
</dbReference>
<feature type="domain" description="Thiaminase-2/PQQC" evidence="4">
    <location>
        <begin position="22"/>
        <end position="232"/>
    </location>
</feature>
<dbReference type="EC" id="1.3.3.11" evidence="3"/>
<dbReference type="UniPathway" id="UPA00539"/>
<dbReference type="AlphaFoldDB" id="A0A5E6MK81"/>
<accession>A0A5E6MK81</accession>
<evidence type="ECO:0000313" key="5">
    <source>
        <dbReference type="EMBL" id="VVM06457.1"/>
    </source>
</evidence>
<dbReference type="GO" id="GO:0018189">
    <property type="term" value="P:pyrroloquinoline quinone biosynthetic process"/>
    <property type="evidence" value="ECO:0007669"/>
    <property type="project" value="UniProtKB-UniRule"/>
</dbReference>
<dbReference type="SUPFAM" id="SSF48613">
    <property type="entry name" value="Heme oxygenase-like"/>
    <property type="match status" value="1"/>
</dbReference>
<dbReference type="PANTHER" id="PTHR40279:SF3">
    <property type="entry name" value="4-AMINOBENZOATE SYNTHASE"/>
    <property type="match status" value="1"/>
</dbReference>
<name>A0A5E6MK81_9BACT</name>
<proteinExistence type="inferred from homology"/>
<dbReference type="InterPro" id="IPR016084">
    <property type="entry name" value="Haem_Oase-like_multi-hlx"/>
</dbReference>
<keyword evidence="1 3" id="KW-0884">PQQ biosynthesis</keyword>
<dbReference type="RefSeq" id="WP_142525141.1">
    <property type="nucleotide sequence ID" value="NZ_CABFUZ020000116.1"/>
</dbReference>
<comment type="similarity">
    <text evidence="3">Belongs to the PqqC family.</text>
</comment>
<dbReference type="InterPro" id="IPR004305">
    <property type="entry name" value="Thiaminase-2/PQQC"/>
</dbReference>
<gene>
    <name evidence="3 5" type="primary">pqqC</name>
    <name evidence="5" type="ORF">MAMC_01107</name>
</gene>
<dbReference type="GO" id="GO:0033732">
    <property type="term" value="F:pyrroloquinoline-quinone synthase activity"/>
    <property type="evidence" value="ECO:0007669"/>
    <property type="project" value="UniProtKB-EC"/>
</dbReference>
<dbReference type="Gene3D" id="1.20.910.10">
    <property type="entry name" value="Heme oxygenase-like"/>
    <property type="match status" value="1"/>
</dbReference>
<dbReference type="Pfam" id="PF03070">
    <property type="entry name" value="TENA_THI-4"/>
    <property type="match status" value="1"/>
</dbReference>
<dbReference type="OrthoDB" id="9800756at2"/>
<comment type="function">
    <text evidence="3">Ring cyclization and eight-electron oxidation of 3a-(2-amino-2-carboxyethyl)-4,5-dioxo-4,5,6,7,8,9-hexahydroquinoline-7,9-dicarboxylic-acid to PQQ.</text>
</comment>
<keyword evidence="2 3" id="KW-0560">Oxidoreductase</keyword>
<sequence length="250" mass="29356">MSLPFSFQPDPEPPLPPSEFEKRLRAIGESSYHDRHPFHILMNEGKCDQEQIRGWVANRFYYQSQIPIKDAAILSICPDRELRREWIRRIHDHDGFQDDPGGIERWLLLGEAVGLSRQELLEQRRLLPGVRFAVDAYVNFCRTHSWLEAMASSLTELFAPTIHQTRIDAFPKFYPWIKEDGLRYFRKRLTQAPKDVHFTLRLVLDRCKTRAAQEAAMSALRFKCELLWSMLDAMYMAYVLRIQMPTSDGK</sequence>
<evidence type="ECO:0000259" key="4">
    <source>
        <dbReference type="Pfam" id="PF03070"/>
    </source>
</evidence>
<evidence type="ECO:0000256" key="2">
    <source>
        <dbReference type="ARBA" id="ARBA00023002"/>
    </source>
</evidence>
<dbReference type="PANTHER" id="PTHR40279">
    <property type="entry name" value="PQQC-LIKE PROTEIN"/>
    <property type="match status" value="1"/>
</dbReference>
<dbReference type="HAMAP" id="MF_00654">
    <property type="entry name" value="PQQ_syn_PqqC"/>
    <property type="match status" value="1"/>
</dbReference>
<dbReference type="EMBL" id="CABFUZ020000116">
    <property type="protein sequence ID" value="VVM06457.1"/>
    <property type="molecule type" value="Genomic_DNA"/>
</dbReference>
<protein>
    <recommendedName>
        <fullName evidence="3">Pyrroloquinoline-quinone synthase</fullName>
        <ecNumber evidence="3">1.3.3.11</ecNumber>
    </recommendedName>
    <alternativeName>
        <fullName evidence="3">Coenzyme PQQ synthesis protein C</fullName>
    </alternativeName>
    <alternativeName>
        <fullName evidence="3">Pyrroloquinoline quinone biosynthesis protein C</fullName>
    </alternativeName>
</protein>
<reference evidence="5" key="1">
    <citation type="submission" date="2019-09" db="EMBL/GenBank/DDBJ databases">
        <authorList>
            <person name="Cremers G."/>
        </authorList>
    </citation>
    <scope>NUCLEOTIDE SEQUENCE [LARGE SCALE GENOMIC DNA]</scope>
    <source>
        <strain evidence="5">3B</strain>
    </source>
</reference>
<comment type="pathway">
    <text evidence="3">Cofactor biosynthesis; pyrroloquinoline quinone biosynthesis.</text>
</comment>
<dbReference type="InterPro" id="IPR011845">
    <property type="entry name" value="PqqC"/>
</dbReference>
<dbReference type="InterPro" id="IPR039068">
    <property type="entry name" value="PqqC-like"/>
</dbReference>
<evidence type="ECO:0000256" key="1">
    <source>
        <dbReference type="ARBA" id="ARBA00022905"/>
    </source>
</evidence>
<organism evidence="5 6">
    <name type="scientific">Methylacidimicrobium cyclopophantes</name>
    <dbReference type="NCBI Taxonomy" id="1041766"/>
    <lineage>
        <taxon>Bacteria</taxon>
        <taxon>Pseudomonadati</taxon>
        <taxon>Verrucomicrobiota</taxon>
        <taxon>Methylacidimicrobium</taxon>
    </lineage>
</organism>
<evidence type="ECO:0000256" key="3">
    <source>
        <dbReference type="HAMAP-Rule" id="MF_00654"/>
    </source>
</evidence>
<comment type="caution">
    <text evidence="5">The sequence shown here is derived from an EMBL/GenBank/DDBJ whole genome shotgun (WGS) entry which is preliminary data.</text>
</comment>
<evidence type="ECO:0000313" key="6">
    <source>
        <dbReference type="Proteomes" id="UP000381693"/>
    </source>
</evidence>